<reference evidence="2 3" key="1">
    <citation type="journal article" date="2017" name="Mol. Biol. Evol.">
        <title>The 4-celled Tetrabaena socialis nuclear genome reveals the essential components for genetic control of cell number at the origin of multicellularity in the volvocine lineage.</title>
        <authorList>
            <person name="Featherston J."/>
            <person name="Arakaki Y."/>
            <person name="Hanschen E.R."/>
            <person name="Ferris P.J."/>
            <person name="Michod R.E."/>
            <person name="Olson B.J.S.C."/>
            <person name="Nozaki H."/>
            <person name="Durand P.M."/>
        </authorList>
    </citation>
    <scope>NUCLEOTIDE SEQUENCE [LARGE SCALE GENOMIC DNA]</scope>
    <source>
        <strain evidence="2 3">NIES-571</strain>
    </source>
</reference>
<gene>
    <name evidence="2" type="ORF">TSOC_013324</name>
</gene>
<feature type="compositionally biased region" description="Gly residues" evidence="1">
    <location>
        <begin position="1143"/>
        <end position="1173"/>
    </location>
</feature>
<evidence type="ECO:0000256" key="1">
    <source>
        <dbReference type="SAM" id="MobiDB-lite"/>
    </source>
</evidence>
<dbReference type="AlphaFoldDB" id="A0A2J7ZKP4"/>
<proteinExistence type="predicted"/>
<feature type="compositionally biased region" description="Low complexity" evidence="1">
    <location>
        <begin position="447"/>
        <end position="468"/>
    </location>
</feature>
<feature type="region of interest" description="Disordered" evidence="1">
    <location>
        <begin position="55"/>
        <end position="86"/>
    </location>
</feature>
<feature type="region of interest" description="Disordered" evidence="1">
    <location>
        <begin position="333"/>
        <end position="358"/>
    </location>
</feature>
<dbReference type="PANTHER" id="PTHR23107:SF0">
    <property type="entry name" value="IP09280P"/>
    <property type="match status" value="1"/>
</dbReference>
<feature type="compositionally biased region" description="Gly residues" evidence="1">
    <location>
        <begin position="919"/>
        <end position="928"/>
    </location>
</feature>
<feature type="compositionally biased region" description="Gly residues" evidence="1">
    <location>
        <begin position="333"/>
        <end position="350"/>
    </location>
</feature>
<dbReference type="EMBL" id="PGGS01001146">
    <property type="protein sequence ID" value="PNH00834.1"/>
    <property type="molecule type" value="Genomic_DNA"/>
</dbReference>
<accession>A0A2J7ZKP4</accession>
<feature type="region of interest" description="Disordered" evidence="1">
    <location>
        <begin position="1006"/>
        <end position="1030"/>
    </location>
</feature>
<feature type="region of interest" description="Disordered" evidence="1">
    <location>
        <begin position="1143"/>
        <end position="1181"/>
    </location>
</feature>
<keyword evidence="3" id="KW-1185">Reference proteome</keyword>
<evidence type="ECO:0000313" key="3">
    <source>
        <dbReference type="Proteomes" id="UP000236333"/>
    </source>
</evidence>
<protein>
    <submittedName>
        <fullName evidence="2">Uncharacterized protein</fullName>
    </submittedName>
</protein>
<organism evidence="2 3">
    <name type="scientific">Tetrabaena socialis</name>
    <dbReference type="NCBI Taxonomy" id="47790"/>
    <lineage>
        <taxon>Eukaryota</taxon>
        <taxon>Viridiplantae</taxon>
        <taxon>Chlorophyta</taxon>
        <taxon>core chlorophytes</taxon>
        <taxon>Chlorophyceae</taxon>
        <taxon>CS clade</taxon>
        <taxon>Chlamydomonadales</taxon>
        <taxon>Tetrabaenaceae</taxon>
        <taxon>Tetrabaena</taxon>
    </lineage>
</organism>
<name>A0A2J7ZKP4_9CHLO</name>
<feature type="region of interest" description="Disordered" evidence="1">
    <location>
        <begin position="899"/>
        <end position="951"/>
    </location>
</feature>
<feature type="region of interest" description="Disordered" evidence="1">
    <location>
        <begin position="439"/>
        <end position="483"/>
    </location>
</feature>
<sequence>MRNSNKDADAHTTGAVASAGRREVALALLADPELRLRVCILEDVLRARQLDARQQAAPNASLPSIAPAPSSAATLPNGASCAKEASAPLPSPVQLQAALADPSFAALFELDPTVSEPDWGMQVLWLNMAQLQRELGLPAPPPPAAAAPPSTPPNARAPPLALGAGTLSPPGEAPGSATATAAATAATATAPEPTLLSAIEATFHNHPTDDDDYIAVAACVCLATRRDPKSLLPPYSLHLTDLTVNLRGLASVDPRLAAVLQRAFLAAGRRPGGSSGGGAPASSALQALAGRIAELLAAPRARPAFRQSESLSRAGERVVSLAVELLLRGAAGSSGGGGGGGPVGGGGGGAAAPRPPLQGLPLEAWLSASGGAAGGAARGLPAGAAGDGLPVFLFEYEAPADLYGREDMAAASAAQQRDQYGSTGFGRASLPASPAAPFGDFGRISRGSPSASVATAASGSPATARSASSGGGAPPAPLHGGRSLQFSPQQQLYQLQQMQMQQQQQQLQQQQHMHQQHLLRLQHAWSDGFRALPPASQLQPAASEPVPLPEAVSNPGYSAASYEAGLAAALPRRNTEPAAAGFGAGGEGHGDTSGLSGLAGALGFGSAAWPQGGRGAAEGGSPPHSYGSGMRFPLFSPHDLGSADSFLQHTLAAAVASESMAALQQQQQAQAQHQAHATIAAAVAAASASMAASPGGPANELHVPQEIADVWANAGGGGSMGAMMGRRGSMSSAAGPGGDGQVFAMSPTQESSYIWERAAARHNDQYSPVRQLGGGQQQHHHPGGGTLDFAASGFGFGFPAGMGAAGGDGGGGGGGFMVGSAPPTGAAAPALPPFLGAGMGGGTPMAYASWQASSPAGPSSAGAGRSAPAEDVSAGGSWLLAHGARAAGSGCGGGGIGGGRPGSAVSASAAAGLGAQRQHGGGGGGDGLRVGRSGSMSEEGEEAASGGAGGLELDPLAMTLEAIMGYDPSAQVDPARRATRSVSASAATSHKGLIAAAAAPKSFASAASAGAPDDSSRSSSLDSADAMAGGGGGSGALTGWSALAARLPQASVQHQMHHSQHGGGGMTLAAAVAAAGMSPGAASAMLAAAAGRLSGGGGQMQHAGMMMQQQGGGGGGGGMMPGSLAATMAAMGAAAAAGSVGQRPGGSSGGMLGSGGGALNGGGGGTGGRGDVFGGKPLHPKLTPRVREEIAALVRSVPGLK</sequence>
<dbReference type="GO" id="GO:0005634">
    <property type="term" value="C:nucleus"/>
    <property type="evidence" value="ECO:0007669"/>
    <property type="project" value="TreeGrafter"/>
</dbReference>
<comment type="caution">
    <text evidence="2">The sequence shown here is derived from an EMBL/GenBank/DDBJ whole genome shotgun (WGS) entry which is preliminary data.</text>
</comment>
<feature type="non-terminal residue" evidence="2">
    <location>
        <position position="1201"/>
    </location>
</feature>
<feature type="compositionally biased region" description="Pro residues" evidence="1">
    <location>
        <begin position="138"/>
        <end position="156"/>
    </location>
</feature>
<feature type="compositionally biased region" description="Low complexity" evidence="1">
    <location>
        <begin position="851"/>
        <end position="869"/>
    </location>
</feature>
<feature type="compositionally biased region" description="Low complexity" evidence="1">
    <location>
        <begin position="902"/>
        <end position="918"/>
    </location>
</feature>
<feature type="compositionally biased region" description="Low complexity" evidence="1">
    <location>
        <begin position="55"/>
        <end position="73"/>
    </location>
</feature>
<feature type="compositionally biased region" description="Low complexity" evidence="1">
    <location>
        <begin position="1006"/>
        <end position="1027"/>
    </location>
</feature>
<dbReference type="GO" id="GO:0045944">
    <property type="term" value="P:positive regulation of transcription by RNA polymerase II"/>
    <property type="evidence" value="ECO:0007669"/>
    <property type="project" value="TreeGrafter"/>
</dbReference>
<dbReference type="OrthoDB" id="545806at2759"/>
<feature type="compositionally biased region" description="Low complexity" evidence="1">
    <location>
        <begin position="169"/>
        <end position="186"/>
    </location>
</feature>
<dbReference type="PANTHER" id="PTHR23107">
    <property type="entry name" value="SYNOVIAL SARCOMA ASSOCIATED SS18 PROTEIN"/>
    <property type="match status" value="1"/>
</dbReference>
<dbReference type="GO" id="GO:0003713">
    <property type="term" value="F:transcription coactivator activity"/>
    <property type="evidence" value="ECO:0007669"/>
    <property type="project" value="TreeGrafter"/>
</dbReference>
<dbReference type="Proteomes" id="UP000236333">
    <property type="component" value="Unassembled WGS sequence"/>
</dbReference>
<feature type="region of interest" description="Disordered" evidence="1">
    <location>
        <begin position="136"/>
        <end position="186"/>
    </location>
</feature>
<evidence type="ECO:0000313" key="2">
    <source>
        <dbReference type="EMBL" id="PNH00834.1"/>
    </source>
</evidence>
<feature type="region of interest" description="Disordered" evidence="1">
    <location>
        <begin position="611"/>
        <end position="630"/>
    </location>
</feature>
<feature type="region of interest" description="Disordered" evidence="1">
    <location>
        <begin position="851"/>
        <end position="871"/>
    </location>
</feature>